<dbReference type="Gene3D" id="2.60.40.10">
    <property type="entry name" value="Immunoglobulins"/>
    <property type="match status" value="2"/>
</dbReference>
<keyword evidence="4" id="KW-0119">Carbohydrate metabolism</keyword>
<dbReference type="GO" id="GO:0005576">
    <property type="term" value="C:extracellular region"/>
    <property type="evidence" value="ECO:0007669"/>
    <property type="project" value="TreeGrafter"/>
</dbReference>
<dbReference type="InterPro" id="IPR017853">
    <property type="entry name" value="GH"/>
</dbReference>
<keyword evidence="5 7" id="KW-0326">Glycosidase</keyword>
<evidence type="ECO:0000256" key="6">
    <source>
        <dbReference type="ARBA" id="ARBA00023326"/>
    </source>
</evidence>
<dbReference type="GO" id="GO:0008422">
    <property type="term" value="F:beta-glucosidase activity"/>
    <property type="evidence" value="ECO:0007669"/>
    <property type="project" value="TreeGrafter"/>
</dbReference>
<feature type="signal peptide" evidence="8">
    <location>
        <begin position="1"/>
        <end position="24"/>
    </location>
</feature>
<feature type="domain" description="Carbohydrate binding X2" evidence="10">
    <location>
        <begin position="373"/>
        <end position="457"/>
    </location>
</feature>
<accession>A0A1H0Q7S0</accession>
<feature type="chain" id="PRO_5039726207" evidence="8">
    <location>
        <begin position="25"/>
        <end position="573"/>
    </location>
</feature>
<protein>
    <submittedName>
        <fullName evidence="12">Endoglucanase</fullName>
    </submittedName>
</protein>
<evidence type="ECO:0000259" key="9">
    <source>
        <dbReference type="Pfam" id="PF00150"/>
    </source>
</evidence>
<dbReference type="EMBL" id="FNJU01000001">
    <property type="protein sequence ID" value="SDP13432.1"/>
    <property type="molecule type" value="Genomic_DNA"/>
</dbReference>
<dbReference type="RefSeq" id="WP_238457151.1">
    <property type="nucleotide sequence ID" value="NZ_FNJU01000001.1"/>
</dbReference>
<dbReference type="GO" id="GO:0030245">
    <property type="term" value="P:cellulose catabolic process"/>
    <property type="evidence" value="ECO:0007669"/>
    <property type="project" value="UniProtKB-KW"/>
</dbReference>
<dbReference type="STRING" id="930152.SAMN05216565_101643"/>
<dbReference type="Gene3D" id="3.20.20.80">
    <property type="entry name" value="Glycosidases"/>
    <property type="match status" value="1"/>
</dbReference>
<dbReference type="InterPro" id="IPR014756">
    <property type="entry name" value="Ig_E-set"/>
</dbReference>
<dbReference type="Pfam" id="PF18448">
    <property type="entry name" value="CBM46"/>
    <property type="match status" value="1"/>
</dbReference>
<evidence type="ECO:0000256" key="2">
    <source>
        <dbReference type="ARBA" id="ARBA00022801"/>
    </source>
</evidence>
<dbReference type="InterPro" id="IPR001547">
    <property type="entry name" value="Glyco_hydro_5"/>
</dbReference>
<evidence type="ECO:0000256" key="7">
    <source>
        <dbReference type="RuleBase" id="RU361153"/>
    </source>
</evidence>
<evidence type="ECO:0000256" key="3">
    <source>
        <dbReference type="ARBA" id="ARBA00023001"/>
    </source>
</evidence>
<dbReference type="PIRSF" id="PIRSF001043">
    <property type="entry name" value="Endoglucanase_B"/>
    <property type="match status" value="1"/>
</dbReference>
<evidence type="ECO:0000259" key="11">
    <source>
        <dbReference type="Pfam" id="PF18448"/>
    </source>
</evidence>
<keyword evidence="2 7" id="KW-0378">Hydrolase</keyword>
<dbReference type="PANTHER" id="PTHR31297:SF17">
    <property type="entry name" value="ENDOGLUCANASE"/>
    <property type="match status" value="1"/>
</dbReference>
<name>A0A1H0Q7S0_9BACI</name>
<reference evidence="13" key="1">
    <citation type="submission" date="2016-10" db="EMBL/GenBank/DDBJ databases">
        <authorList>
            <person name="Varghese N."/>
            <person name="Submissions S."/>
        </authorList>
    </citation>
    <scope>NUCLEOTIDE SEQUENCE [LARGE SCALE GENOMIC DNA]</scope>
    <source>
        <strain evidence="13">IBRC-M10078</strain>
    </source>
</reference>
<dbReference type="AlphaFoldDB" id="A0A1H0Q7S0"/>
<keyword evidence="13" id="KW-1185">Reference proteome</keyword>
<dbReference type="InterPro" id="IPR016282">
    <property type="entry name" value="Glyco_hydro_5_endoGlcnase_B"/>
</dbReference>
<dbReference type="PANTHER" id="PTHR31297">
    <property type="entry name" value="GLUCAN ENDO-1,6-BETA-GLUCOSIDASE B"/>
    <property type="match status" value="1"/>
</dbReference>
<keyword evidence="6" id="KW-0624">Polysaccharide degradation</keyword>
<dbReference type="GO" id="GO:0009986">
    <property type="term" value="C:cell surface"/>
    <property type="evidence" value="ECO:0007669"/>
    <property type="project" value="TreeGrafter"/>
</dbReference>
<evidence type="ECO:0000313" key="13">
    <source>
        <dbReference type="Proteomes" id="UP000199159"/>
    </source>
</evidence>
<proteinExistence type="inferred from homology"/>
<keyword evidence="1 8" id="KW-0732">Signal</keyword>
<dbReference type="SUPFAM" id="SSF81296">
    <property type="entry name" value="E set domains"/>
    <property type="match status" value="1"/>
</dbReference>
<dbReference type="Proteomes" id="UP000199159">
    <property type="component" value="Unassembled WGS sequence"/>
</dbReference>
<evidence type="ECO:0000256" key="5">
    <source>
        <dbReference type="ARBA" id="ARBA00023295"/>
    </source>
</evidence>
<evidence type="ECO:0000256" key="1">
    <source>
        <dbReference type="ARBA" id="ARBA00022729"/>
    </source>
</evidence>
<dbReference type="Pfam" id="PF00150">
    <property type="entry name" value="Cellulase"/>
    <property type="match status" value="1"/>
</dbReference>
<comment type="similarity">
    <text evidence="7">Belongs to the glycosyl hydrolase 5 (cellulase A) family.</text>
</comment>
<evidence type="ECO:0000256" key="8">
    <source>
        <dbReference type="SAM" id="SignalP"/>
    </source>
</evidence>
<gene>
    <name evidence="12" type="ORF">SAMN05216565_101643</name>
</gene>
<organism evidence="12 13">
    <name type="scientific">Litchfieldia salsa</name>
    <dbReference type="NCBI Taxonomy" id="930152"/>
    <lineage>
        <taxon>Bacteria</taxon>
        <taxon>Bacillati</taxon>
        <taxon>Bacillota</taxon>
        <taxon>Bacilli</taxon>
        <taxon>Bacillales</taxon>
        <taxon>Bacillaceae</taxon>
        <taxon>Litchfieldia</taxon>
    </lineage>
</organism>
<keyword evidence="3" id="KW-0136">Cellulose degradation</keyword>
<feature type="domain" description="Glycoside hydrolase family 5" evidence="9">
    <location>
        <begin position="65"/>
        <end position="343"/>
    </location>
</feature>
<dbReference type="InterPro" id="IPR013783">
    <property type="entry name" value="Ig-like_fold"/>
</dbReference>
<sequence length="573" mass="65052">MFGRKGFMFLLVAILMMTSFVTSPGQSVDASNAKKKKDIDIQEYAADMQPGWNLGNTFDAVGTDETAWGNPHVTKKFIEKIAAQGYKSIRIPVTFDQKMAPGPDYKINSDFLKRLEQVVQWSIDEGMYVMINIHHDSWIWISDGMKNDHDATVERYNAIWKQLAKRFKQYPNQLMFESLNEPQFIGTSVEQDQYLHELNVSFHEIIRKSGGKNKVRPLVLPTLHTGSEEHKINALLETITELNDPNIISTVHYYGFWPFSVNVAGYTRFEEDTKNDIINTFDRVHEAFTAKGIPVVIGEYGLLGFDTALGTIQQGEKLKFFEFMTHYAQEKELIHMLWDNGQHFGRESFKWSNPALYNMMKTSWKTRSATADSDFIYLKKGADIADEQLSLQLNGNQFVSLKLNGKDLQAGLDYELNESILTIKKSLLTRLTASNQIGTTAVLTATFNQGVDWEINVIAYETPTVESVEGTTSDFSIPTQFNGDQLATMEAKYADGSNAGPQGWTSYKEFGYTFEPLYDNNQVVLKQNFFNEINDGDVFLTFHFWSGEKVSYQLIKSGNQVIGNIVTENGNEN</sequence>
<dbReference type="InterPro" id="IPR050386">
    <property type="entry name" value="Glycosyl_hydrolase_5"/>
</dbReference>
<evidence type="ECO:0000256" key="4">
    <source>
        <dbReference type="ARBA" id="ARBA00023277"/>
    </source>
</evidence>
<dbReference type="SUPFAM" id="SSF51445">
    <property type="entry name" value="(Trans)glycosidases"/>
    <property type="match status" value="1"/>
</dbReference>
<dbReference type="Pfam" id="PF03442">
    <property type="entry name" value="CBM_X2"/>
    <property type="match status" value="1"/>
</dbReference>
<dbReference type="InterPro" id="IPR040946">
    <property type="entry name" value="CBM46"/>
</dbReference>
<evidence type="ECO:0000313" key="12">
    <source>
        <dbReference type="EMBL" id="SDP13432.1"/>
    </source>
</evidence>
<feature type="domain" description="Endoglucanase B carbohydrate binding" evidence="11">
    <location>
        <begin position="462"/>
        <end position="563"/>
    </location>
</feature>
<evidence type="ECO:0000259" key="10">
    <source>
        <dbReference type="Pfam" id="PF03442"/>
    </source>
</evidence>
<dbReference type="InterPro" id="IPR005102">
    <property type="entry name" value="Carbo-bd_X2"/>
</dbReference>